<dbReference type="InterPro" id="IPR058007">
    <property type="entry name" value="Gp5.9"/>
</dbReference>
<accession>R8CI85</accession>
<proteinExistence type="predicted"/>
<dbReference type="Proteomes" id="UP000014003">
    <property type="component" value="Unassembled WGS sequence"/>
</dbReference>
<protein>
    <submittedName>
        <fullName evidence="1">Uncharacterized protein</fullName>
    </submittedName>
</protein>
<sequence length="143" mass="16227">MGVDYLCCNKCEDTFADCGYYVGCPCGNDWCSDKCAKAEGFREEIDEETQETIDDSGTCNFCRNDDFPDWELFKFTQGLLGKSREELVELYKENKGNVKTATISKGEYEGLLESQHFLNCLEAMGVDNWEGYGDACEMSEEEE</sequence>
<evidence type="ECO:0000313" key="2">
    <source>
        <dbReference type="Proteomes" id="UP000014003"/>
    </source>
</evidence>
<gene>
    <name evidence="1" type="ORF">IGA_05570</name>
</gene>
<comment type="caution">
    <text evidence="1">The sequence shown here is derived from an EMBL/GenBank/DDBJ whole genome shotgun (WGS) entry which is preliminary data.</text>
</comment>
<reference evidence="1 2" key="1">
    <citation type="submission" date="2012-12" db="EMBL/GenBank/DDBJ databases">
        <title>The Genome Sequence of Bacillus cereus HuA3-9.</title>
        <authorList>
            <consortium name="The Broad Institute Genome Sequencing Platform"/>
            <consortium name="The Broad Institute Genome Sequencing Center for Infectious Disease"/>
            <person name="Feldgarden M."/>
            <person name="Van der Auwera G.A."/>
            <person name="Mahillon J."/>
            <person name="Duprez V."/>
            <person name="Timmery S."/>
            <person name="Mattelet C."/>
            <person name="Dierick K."/>
            <person name="Sun M."/>
            <person name="Yu Z."/>
            <person name="Zhu L."/>
            <person name="Hu X."/>
            <person name="Shank E.B."/>
            <person name="Swiecicka I."/>
            <person name="Hansen B.M."/>
            <person name="Andrup L."/>
            <person name="Walker B."/>
            <person name="Young S.K."/>
            <person name="Zeng Q."/>
            <person name="Gargeya S."/>
            <person name="Fitzgerald M."/>
            <person name="Haas B."/>
            <person name="Abouelleil A."/>
            <person name="Alvarado L."/>
            <person name="Arachchi H.M."/>
            <person name="Berlin A.M."/>
            <person name="Chapman S.B."/>
            <person name="Dewar J."/>
            <person name="Goldberg J."/>
            <person name="Griggs A."/>
            <person name="Gujja S."/>
            <person name="Hansen M."/>
            <person name="Howarth C."/>
            <person name="Imamovic A."/>
            <person name="Larimer J."/>
            <person name="McCowan C."/>
            <person name="Murphy C."/>
            <person name="Neiman D."/>
            <person name="Pearson M."/>
            <person name="Priest M."/>
            <person name="Roberts A."/>
            <person name="Saif S."/>
            <person name="Shea T."/>
            <person name="Sisk P."/>
            <person name="Sykes S."/>
            <person name="Wortman J."/>
            <person name="Nusbaum C."/>
            <person name="Birren B."/>
        </authorList>
    </citation>
    <scope>NUCLEOTIDE SEQUENCE [LARGE SCALE GENOMIC DNA]</scope>
    <source>
        <strain evidence="1 2">HuA3-9</strain>
    </source>
</reference>
<dbReference type="AlphaFoldDB" id="R8CI85"/>
<dbReference type="EMBL" id="AHDZ01000070">
    <property type="protein sequence ID" value="EOO11307.1"/>
    <property type="molecule type" value="Genomic_DNA"/>
</dbReference>
<dbReference type="HOGENOM" id="CLU_1802143_0_0_9"/>
<organism evidence="1 2">
    <name type="scientific">Bacillus cereus HuA3-9</name>
    <dbReference type="NCBI Taxonomy" id="1053205"/>
    <lineage>
        <taxon>Bacteria</taxon>
        <taxon>Bacillati</taxon>
        <taxon>Bacillota</taxon>
        <taxon>Bacilli</taxon>
        <taxon>Bacillales</taxon>
        <taxon>Bacillaceae</taxon>
        <taxon>Bacillus</taxon>
        <taxon>Bacillus cereus group</taxon>
    </lineage>
</organism>
<evidence type="ECO:0000313" key="1">
    <source>
        <dbReference type="EMBL" id="EOO11307.1"/>
    </source>
</evidence>
<dbReference type="Pfam" id="PF25708">
    <property type="entry name" value="Phage_T7_Gp5_9"/>
    <property type="match status" value="1"/>
</dbReference>
<dbReference type="RefSeq" id="WP_016094803.1">
    <property type="nucleotide sequence ID" value="NZ_KB976126.1"/>
</dbReference>
<dbReference type="PATRIC" id="fig|1053205.3.peg.5633"/>
<name>R8CI85_BACCE</name>